<comment type="similarity">
    <text evidence="2">Belongs to the GMC oxidoreductase family.</text>
</comment>
<keyword evidence="5" id="KW-0274">FAD</keyword>
<proteinExistence type="inferred from homology"/>
<keyword evidence="4" id="KW-0732">Signal</keyword>
<dbReference type="InterPro" id="IPR007867">
    <property type="entry name" value="GMC_OxRtase_C"/>
</dbReference>
<dbReference type="STRING" id="650164.K5WL84"/>
<dbReference type="Proteomes" id="UP000008370">
    <property type="component" value="Unassembled WGS sequence"/>
</dbReference>
<evidence type="ECO:0000256" key="1">
    <source>
        <dbReference type="ARBA" id="ARBA00001974"/>
    </source>
</evidence>
<evidence type="ECO:0000256" key="4">
    <source>
        <dbReference type="ARBA" id="ARBA00022729"/>
    </source>
</evidence>
<dbReference type="GO" id="GO:0016614">
    <property type="term" value="F:oxidoreductase activity, acting on CH-OH group of donors"/>
    <property type="evidence" value="ECO:0007669"/>
    <property type="project" value="InterPro"/>
</dbReference>
<evidence type="ECO:0000256" key="5">
    <source>
        <dbReference type="ARBA" id="ARBA00022827"/>
    </source>
</evidence>
<protein>
    <recommendedName>
        <fullName evidence="7">Glucose-methanol-choline oxidoreductase N-terminal domain-containing protein</fullName>
    </recommendedName>
</protein>
<dbReference type="GO" id="GO:0050660">
    <property type="term" value="F:flavin adenine dinucleotide binding"/>
    <property type="evidence" value="ECO:0007669"/>
    <property type="project" value="InterPro"/>
</dbReference>
<evidence type="ECO:0000313" key="8">
    <source>
        <dbReference type="EMBL" id="EKM60190.1"/>
    </source>
</evidence>
<dbReference type="HOGENOM" id="CLU_774119_0_0_1"/>
<dbReference type="Pfam" id="PF05199">
    <property type="entry name" value="GMC_oxred_C"/>
    <property type="match status" value="1"/>
</dbReference>
<sequence>MLPLWMRRSLNIMLKIHSVTRERRTTVRGNCHTADPARNDYRSSSAEAYLTLVENTRSNWVVLATRVLFAQPSNNSLQRAHAVLSAPTPSNTSTDGSHQDYILYANHEVILSAGAIQSPALLQLSGIGPQSLLDSLGIDVVVRLEGVGRNLQHQAGTPLAARTTVNDTAPRIPNAIGFPGVDALFSFGALHGGAAAFAAAILDTFYSEPASDDLGINVWGLLPFSRGNLSIASNKPLRVPDCPRPLPHRALRPAGRDRRCAVPDVHGDGGSDADADWAAWVRGTYISNDHPVGTAAMMRRALGGVVDARLRVYGTRNLRVVDASVVPLQISARLSATVYGVAEKAADVILEGFSASRT</sequence>
<dbReference type="EMBL" id="JH930468">
    <property type="protein sequence ID" value="EKM60190.1"/>
    <property type="molecule type" value="Genomic_DNA"/>
</dbReference>
<dbReference type="SUPFAM" id="SSF54373">
    <property type="entry name" value="FAD-linked reductases, C-terminal domain"/>
    <property type="match status" value="1"/>
</dbReference>
<evidence type="ECO:0000256" key="6">
    <source>
        <dbReference type="ARBA" id="ARBA00023002"/>
    </source>
</evidence>
<dbReference type="Pfam" id="PF00732">
    <property type="entry name" value="GMC_oxred_N"/>
    <property type="match status" value="1"/>
</dbReference>
<dbReference type="PANTHER" id="PTHR11552:SF201">
    <property type="entry name" value="GLUCOSE-METHANOL-CHOLINE OXIDOREDUCTASE N-TERMINAL DOMAIN-CONTAINING PROTEIN"/>
    <property type="match status" value="1"/>
</dbReference>
<reference evidence="8 9" key="1">
    <citation type="journal article" date="2012" name="BMC Genomics">
        <title>Comparative genomics of the white-rot fungi, Phanerochaete carnosa and P. chrysosporium, to elucidate the genetic basis of the distinct wood types they colonize.</title>
        <authorList>
            <person name="Suzuki H."/>
            <person name="MacDonald J."/>
            <person name="Syed K."/>
            <person name="Salamov A."/>
            <person name="Hori C."/>
            <person name="Aerts A."/>
            <person name="Henrissat B."/>
            <person name="Wiebenga A."/>
            <person name="vanKuyk P.A."/>
            <person name="Barry K."/>
            <person name="Lindquist E."/>
            <person name="LaButti K."/>
            <person name="Lapidus A."/>
            <person name="Lucas S."/>
            <person name="Coutinho P."/>
            <person name="Gong Y."/>
            <person name="Samejima M."/>
            <person name="Mahadevan R."/>
            <person name="Abou-Zaid M."/>
            <person name="de Vries R.P."/>
            <person name="Igarashi K."/>
            <person name="Yadav J.S."/>
            <person name="Grigoriev I.V."/>
            <person name="Master E.R."/>
        </authorList>
    </citation>
    <scope>NUCLEOTIDE SEQUENCE [LARGE SCALE GENOMIC DNA]</scope>
    <source>
        <strain evidence="8 9">HHB-10118-sp</strain>
    </source>
</reference>
<gene>
    <name evidence="8" type="ORF">PHACADRAFT_203451</name>
</gene>
<accession>K5WL84</accession>
<dbReference type="OrthoDB" id="269227at2759"/>
<dbReference type="PANTHER" id="PTHR11552">
    <property type="entry name" value="GLUCOSE-METHANOL-CHOLINE GMC OXIDOREDUCTASE"/>
    <property type="match status" value="1"/>
</dbReference>
<dbReference type="InterPro" id="IPR000172">
    <property type="entry name" value="GMC_OxRdtase_N"/>
</dbReference>
<dbReference type="PROSITE" id="PS00624">
    <property type="entry name" value="GMC_OXRED_2"/>
    <property type="match status" value="1"/>
</dbReference>
<keyword evidence="6" id="KW-0560">Oxidoreductase</keyword>
<evidence type="ECO:0000313" key="9">
    <source>
        <dbReference type="Proteomes" id="UP000008370"/>
    </source>
</evidence>
<dbReference type="InParanoid" id="K5WL84"/>
<dbReference type="Gene3D" id="4.10.450.10">
    <property type="entry name" value="Glucose Oxidase, domain 2"/>
    <property type="match status" value="1"/>
</dbReference>
<evidence type="ECO:0000256" key="3">
    <source>
        <dbReference type="ARBA" id="ARBA00022630"/>
    </source>
</evidence>
<dbReference type="AlphaFoldDB" id="K5WL84"/>
<dbReference type="InterPro" id="IPR012132">
    <property type="entry name" value="GMC_OxRdtase"/>
</dbReference>
<dbReference type="GeneID" id="18912165"/>
<dbReference type="InterPro" id="IPR036188">
    <property type="entry name" value="FAD/NAD-bd_sf"/>
</dbReference>
<dbReference type="KEGG" id="pco:PHACADRAFT_203451"/>
<dbReference type="Gene3D" id="3.30.560.10">
    <property type="entry name" value="Glucose Oxidase, domain 3"/>
    <property type="match status" value="2"/>
</dbReference>
<name>K5WL84_PHACS</name>
<comment type="cofactor">
    <cofactor evidence="1">
        <name>FAD</name>
        <dbReference type="ChEBI" id="CHEBI:57692"/>
    </cofactor>
</comment>
<dbReference type="SUPFAM" id="SSF51905">
    <property type="entry name" value="FAD/NAD(P)-binding domain"/>
    <property type="match status" value="1"/>
</dbReference>
<dbReference type="Gene3D" id="3.50.50.60">
    <property type="entry name" value="FAD/NAD(P)-binding domain"/>
    <property type="match status" value="2"/>
</dbReference>
<evidence type="ECO:0000259" key="7">
    <source>
        <dbReference type="PROSITE" id="PS00624"/>
    </source>
</evidence>
<organism evidence="8 9">
    <name type="scientific">Phanerochaete carnosa (strain HHB-10118-sp)</name>
    <name type="common">White-rot fungus</name>
    <name type="synonym">Peniophora carnosa</name>
    <dbReference type="NCBI Taxonomy" id="650164"/>
    <lineage>
        <taxon>Eukaryota</taxon>
        <taxon>Fungi</taxon>
        <taxon>Dikarya</taxon>
        <taxon>Basidiomycota</taxon>
        <taxon>Agaricomycotina</taxon>
        <taxon>Agaricomycetes</taxon>
        <taxon>Polyporales</taxon>
        <taxon>Phanerochaetaceae</taxon>
        <taxon>Phanerochaete</taxon>
    </lineage>
</organism>
<dbReference type="RefSeq" id="XP_007389667.1">
    <property type="nucleotide sequence ID" value="XM_007389605.1"/>
</dbReference>
<evidence type="ECO:0000256" key="2">
    <source>
        <dbReference type="ARBA" id="ARBA00010790"/>
    </source>
</evidence>
<feature type="domain" description="Glucose-methanol-choline oxidoreductase N-terminal" evidence="7">
    <location>
        <begin position="114"/>
        <end position="128"/>
    </location>
</feature>
<keyword evidence="3" id="KW-0285">Flavoprotein</keyword>
<dbReference type="InterPro" id="IPR027424">
    <property type="entry name" value="Glucose_Oxidase_domain_2"/>
</dbReference>
<keyword evidence="9" id="KW-1185">Reference proteome</keyword>